<dbReference type="AlphaFoldDB" id="A0A9P6GUI7"/>
<sequence>MNIRYVAGYMVIPTALHNHTNDKSEIYKLQLKEIIQMKIWNARTISATAAYNHSRRELASLYGSNIDIVSQFPSFDSLKTIIYRYIGLIRPPSLLSQVRLDARDFLLPDGANMLLYSDLSSEKMIIMGNVEFIRILLSSRHLKLLMDGTFKCSSRNFFQLYIIYADFDGQTFPIIYSFLENKSERTYMRMFGAITSSLARYDIFLAPENIQIDFEVAAF</sequence>
<keyword evidence="2" id="KW-1185">Reference proteome</keyword>
<dbReference type="EMBL" id="SBJO01001454">
    <property type="protein sequence ID" value="KAF9745482.1"/>
    <property type="molecule type" value="Genomic_DNA"/>
</dbReference>
<proteinExistence type="predicted"/>
<evidence type="ECO:0008006" key="3">
    <source>
        <dbReference type="Google" id="ProtNLM"/>
    </source>
</evidence>
<dbReference type="OrthoDB" id="93990at2759"/>
<comment type="caution">
    <text evidence="1">The sequence shown here is derived from an EMBL/GenBank/DDBJ whole genome shotgun (WGS) entry which is preliminary data.</text>
</comment>
<evidence type="ECO:0000313" key="1">
    <source>
        <dbReference type="EMBL" id="KAF9745482.1"/>
    </source>
</evidence>
<dbReference type="Proteomes" id="UP000740883">
    <property type="component" value="Unassembled WGS sequence"/>
</dbReference>
<name>A0A9P6GUI7_9MICR</name>
<organism evidence="1 2">
    <name type="scientific">Nosema granulosis</name>
    <dbReference type="NCBI Taxonomy" id="83296"/>
    <lineage>
        <taxon>Eukaryota</taxon>
        <taxon>Fungi</taxon>
        <taxon>Fungi incertae sedis</taxon>
        <taxon>Microsporidia</taxon>
        <taxon>Nosematidae</taxon>
        <taxon>Nosema</taxon>
    </lineage>
</organism>
<reference evidence="1 2" key="1">
    <citation type="journal article" date="2020" name="Genome Biol. Evol.">
        <title>Comparative genomics of strictly vertically transmitted, feminizing microsporidia endosymbionts of amphipod crustaceans.</title>
        <authorList>
            <person name="Cormier A."/>
            <person name="Chebbi M.A."/>
            <person name="Giraud I."/>
            <person name="Wattier R."/>
            <person name="Teixeira M."/>
            <person name="Gilbert C."/>
            <person name="Rigaud T."/>
            <person name="Cordaux R."/>
        </authorList>
    </citation>
    <scope>NUCLEOTIDE SEQUENCE [LARGE SCALE GENOMIC DNA]</scope>
    <source>
        <strain evidence="1 2">Ou3-Ou53</strain>
    </source>
</reference>
<gene>
    <name evidence="1" type="ORF">NGRA_3558</name>
</gene>
<accession>A0A9P6GUI7</accession>
<feature type="non-terminal residue" evidence="1">
    <location>
        <position position="219"/>
    </location>
</feature>
<protein>
    <recommendedName>
        <fullName evidence="3">MULE transposase domain-containing protein</fullName>
    </recommendedName>
</protein>
<evidence type="ECO:0000313" key="2">
    <source>
        <dbReference type="Proteomes" id="UP000740883"/>
    </source>
</evidence>